<proteinExistence type="predicted"/>
<dbReference type="AlphaFoldDB" id="A0AAV2SAS8"/>
<keyword evidence="2" id="KW-1185">Reference proteome</keyword>
<dbReference type="EMBL" id="CAXKWB010052893">
    <property type="protein sequence ID" value="CAL4173536.1"/>
    <property type="molecule type" value="Genomic_DNA"/>
</dbReference>
<organism evidence="1 2">
    <name type="scientific">Meganyctiphanes norvegica</name>
    <name type="common">Northern krill</name>
    <name type="synonym">Thysanopoda norvegica</name>
    <dbReference type="NCBI Taxonomy" id="48144"/>
    <lineage>
        <taxon>Eukaryota</taxon>
        <taxon>Metazoa</taxon>
        <taxon>Ecdysozoa</taxon>
        <taxon>Arthropoda</taxon>
        <taxon>Crustacea</taxon>
        <taxon>Multicrustacea</taxon>
        <taxon>Malacostraca</taxon>
        <taxon>Eumalacostraca</taxon>
        <taxon>Eucarida</taxon>
        <taxon>Euphausiacea</taxon>
        <taxon>Euphausiidae</taxon>
        <taxon>Meganyctiphanes</taxon>
    </lineage>
</organism>
<evidence type="ECO:0000313" key="2">
    <source>
        <dbReference type="Proteomes" id="UP001497623"/>
    </source>
</evidence>
<gene>
    <name evidence="1" type="ORF">MNOR_LOCUS34403</name>
</gene>
<feature type="non-terminal residue" evidence="1">
    <location>
        <position position="111"/>
    </location>
</feature>
<accession>A0AAV2SAS8</accession>
<dbReference type="Proteomes" id="UP001497623">
    <property type="component" value="Unassembled WGS sequence"/>
</dbReference>
<sequence length="111" mass="12725">MTLSTLHHVFQKEDNGVKIHCVIEHPTFAEQDVSIIPITIYFSPVQKQVHTFYQIPLNRDYTVMVRFSANPRPTALKWSFGPNFQEMTNVIQIPFDGEKCSTSFNSHANGN</sequence>
<evidence type="ECO:0000313" key="1">
    <source>
        <dbReference type="EMBL" id="CAL4173536.1"/>
    </source>
</evidence>
<reference evidence="1 2" key="1">
    <citation type="submission" date="2024-05" db="EMBL/GenBank/DDBJ databases">
        <authorList>
            <person name="Wallberg A."/>
        </authorList>
    </citation>
    <scope>NUCLEOTIDE SEQUENCE [LARGE SCALE GENOMIC DNA]</scope>
</reference>
<comment type="caution">
    <text evidence="1">The sequence shown here is derived from an EMBL/GenBank/DDBJ whole genome shotgun (WGS) entry which is preliminary data.</text>
</comment>
<protein>
    <submittedName>
        <fullName evidence="1">Uncharacterized protein</fullName>
    </submittedName>
</protein>
<name>A0AAV2SAS8_MEGNR</name>